<dbReference type="HOGENOM" id="CLU_2713932_0_0_10"/>
<accession>I9B3X4</accession>
<comment type="caution">
    <text evidence="1">The sequence shown here is derived from an EMBL/GenBank/DDBJ whole genome shotgun (WGS) entry which is preliminary data.</text>
</comment>
<evidence type="ECO:0000313" key="1">
    <source>
        <dbReference type="EMBL" id="EIY94580.1"/>
    </source>
</evidence>
<protein>
    <submittedName>
        <fullName evidence="1">Uncharacterized protein</fullName>
    </submittedName>
</protein>
<dbReference type="AlphaFoldDB" id="I9B3X4"/>
<proteinExistence type="predicted"/>
<dbReference type="RefSeq" id="WP_005803312.1">
    <property type="nucleotide sequence ID" value="NZ_JH724196.1"/>
</dbReference>
<organism evidence="1 2">
    <name type="scientific">Bacteroides fragilis CL05T12C13</name>
    <dbReference type="NCBI Taxonomy" id="997881"/>
    <lineage>
        <taxon>Bacteria</taxon>
        <taxon>Pseudomonadati</taxon>
        <taxon>Bacteroidota</taxon>
        <taxon>Bacteroidia</taxon>
        <taxon>Bacteroidales</taxon>
        <taxon>Bacteroidaceae</taxon>
        <taxon>Bacteroides</taxon>
    </lineage>
</organism>
<reference evidence="1 2" key="1">
    <citation type="submission" date="2012-02" db="EMBL/GenBank/DDBJ databases">
        <title>The Genome Sequence of Bacteroides fragilis CL05T12C13.</title>
        <authorList>
            <consortium name="The Broad Institute Genome Sequencing Platform"/>
            <person name="Earl A."/>
            <person name="Ward D."/>
            <person name="Feldgarden M."/>
            <person name="Gevers D."/>
            <person name="Zitomersky N.L."/>
            <person name="Coyne M.J."/>
            <person name="Comstock L.E."/>
            <person name="Young S.K."/>
            <person name="Zeng Q."/>
            <person name="Gargeya S."/>
            <person name="Fitzgerald M."/>
            <person name="Haas B."/>
            <person name="Abouelleil A."/>
            <person name="Alvarado L."/>
            <person name="Arachchi H.M."/>
            <person name="Berlin A."/>
            <person name="Chapman S.B."/>
            <person name="Gearin G."/>
            <person name="Goldberg J."/>
            <person name="Griggs A."/>
            <person name="Gujja S."/>
            <person name="Hansen M."/>
            <person name="Heiman D."/>
            <person name="Howarth C."/>
            <person name="Larimer J."/>
            <person name="Lui A."/>
            <person name="MacDonald P.J.P."/>
            <person name="McCowen C."/>
            <person name="Montmayeur A."/>
            <person name="Murphy C."/>
            <person name="Neiman D."/>
            <person name="Pearson M."/>
            <person name="Priest M."/>
            <person name="Roberts A."/>
            <person name="Saif S."/>
            <person name="Shea T."/>
            <person name="Sisk P."/>
            <person name="Stolte C."/>
            <person name="Sykes S."/>
            <person name="Wortman J."/>
            <person name="Nusbaum C."/>
            <person name="Birren B."/>
        </authorList>
    </citation>
    <scope>NUCLEOTIDE SEQUENCE [LARGE SCALE GENOMIC DNA]</scope>
    <source>
        <strain evidence="1 2">CL05T12C13</strain>
    </source>
</reference>
<sequence>MRRKRDLSESVERQIPHKGCMSVSERLNTFRWEGTGILPGLPSVGDGLVHLWNGRSYTVPAFRKMEQLKKVH</sequence>
<name>I9B3X4_BACFG</name>
<gene>
    <name evidence="1" type="ORF">HMPREF1080_03351</name>
</gene>
<dbReference type="EMBL" id="AGXP01000035">
    <property type="protein sequence ID" value="EIY94580.1"/>
    <property type="molecule type" value="Genomic_DNA"/>
</dbReference>
<evidence type="ECO:0000313" key="2">
    <source>
        <dbReference type="Proteomes" id="UP000003917"/>
    </source>
</evidence>
<dbReference type="Proteomes" id="UP000003917">
    <property type="component" value="Unassembled WGS sequence"/>
</dbReference>